<gene>
    <name evidence="5" type="ORF">SAMN06295905_0764</name>
</gene>
<dbReference type="AlphaFoldDB" id="A0A1Y6EKH3"/>
<dbReference type="GO" id="GO:0016757">
    <property type="term" value="F:glycosyltransferase activity"/>
    <property type="evidence" value="ECO:0007669"/>
    <property type="project" value="UniProtKB-KW"/>
</dbReference>
<dbReference type="Pfam" id="PF13439">
    <property type="entry name" value="Glyco_transf_4"/>
    <property type="match status" value="1"/>
</dbReference>
<dbReference type="Proteomes" id="UP000194474">
    <property type="component" value="Unassembled WGS sequence"/>
</dbReference>
<protein>
    <submittedName>
        <fullName evidence="5">Glycosyltransferase involved in cell wall bisynthesis</fullName>
    </submittedName>
</protein>
<keyword evidence="1" id="KW-0328">Glycosyltransferase</keyword>
<keyword evidence="2 5" id="KW-0808">Transferase</keyword>
<feature type="domain" description="Glycosyl transferase family 1" evidence="3">
    <location>
        <begin position="192"/>
        <end position="348"/>
    </location>
</feature>
<organism evidence="5 6">
    <name type="scientific">Devosia lucknowensis</name>
    <dbReference type="NCBI Taxonomy" id="1096929"/>
    <lineage>
        <taxon>Bacteria</taxon>
        <taxon>Pseudomonadati</taxon>
        <taxon>Pseudomonadota</taxon>
        <taxon>Alphaproteobacteria</taxon>
        <taxon>Hyphomicrobiales</taxon>
        <taxon>Devosiaceae</taxon>
        <taxon>Devosia</taxon>
    </lineage>
</organism>
<evidence type="ECO:0000256" key="2">
    <source>
        <dbReference type="ARBA" id="ARBA00022679"/>
    </source>
</evidence>
<evidence type="ECO:0000313" key="6">
    <source>
        <dbReference type="Proteomes" id="UP000194474"/>
    </source>
</evidence>
<evidence type="ECO:0000259" key="3">
    <source>
        <dbReference type="Pfam" id="PF00534"/>
    </source>
</evidence>
<dbReference type="InterPro" id="IPR001296">
    <property type="entry name" value="Glyco_trans_1"/>
</dbReference>
<dbReference type="InterPro" id="IPR028098">
    <property type="entry name" value="Glyco_trans_4-like_N"/>
</dbReference>
<dbReference type="Pfam" id="PF00534">
    <property type="entry name" value="Glycos_transf_1"/>
    <property type="match status" value="1"/>
</dbReference>
<proteinExistence type="predicted"/>
<name>A0A1Y6EKH3_9HYPH</name>
<accession>A0A1Y6EKH3</accession>
<reference evidence="6" key="1">
    <citation type="submission" date="2017-04" db="EMBL/GenBank/DDBJ databases">
        <authorList>
            <person name="Varghese N."/>
            <person name="Submissions S."/>
        </authorList>
    </citation>
    <scope>NUCLEOTIDE SEQUENCE [LARGE SCALE GENOMIC DNA]</scope>
</reference>
<dbReference type="PANTHER" id="PTHR12526">
    <property type="entry name" value="GLYCOSYLTRANSFERASE"/>
    <property type="match status" value="1"/>
</dbReference>
<dbReference type="Gene3D" id="3.40.50.2000">
    <property type="entry name" value="Glycogen Phosphorylase B"/>
    <property type="match status" value="2"/>
</dbReference>
<dbReference type="PANTHER" id="PTHR12526:SF510">
    <property type="entry name" value="D-INOSITOL 3-PHOSPHATE GLYCOSYLTRANSFERASE"/>
    <property type="match status" value="1"/>
</dbReference>
<sequence length="373" mass="40050">MAKQSLRILQVLRAPVGGLFRHVADLTRALSAKGHSVGIVVDSLANDAQTEGLLLGLEAYAALGIHRFPMPRLFGRSDLSTPFAVSALARRLDVDIMHGHGAKGGFYARLAAYGRNRAEVYYTPHGGVLHFPADKASGKLFHRIERTLMAKTSAIIFESHFAEKTYSALIGAPTCPGKVIHNGLRPDEFMPVEHRSDAADFVFVGELRALKGIFQLVEALADTRHPDGRPPNLVMAGDGPDRAELEARIAELGLGARVNLVGSKPAREVFALGRYAVVPSLAESLPYVVLEAAAAQLPLISTRVGGIPEIFGPTSDSLIPPGDAGALAATMNRMLADPDSAETEMRQRLAHIEAQFSLARMADAIEQLYRGAQ</sequence>
<evidence type="ECO:0000259" key="4">
    <source>
        <dbReference type="Pfam" id="PF13439"/>
    </source>
</evidence>
<dbReference type="EMBL" id="FXWK01000001">
    <property type="protein sequence ID" value="SMQ63097.1"/>
    <property type="molecule type" value="Genomic_DNA"/>
</dbReference>
<dbReference type="RefSeq" id="WP_170926338.1">
    <property type="nucleotide sequence ID" value="NZ_FXWK01000001.1"/>
</dbReference>
<dbReference type="CDD" id="cd03801">
    <property type="entry name" value="GT4_PimA-like"/>
    <property type="match status" value="1"/>
</dbReference>
<evidence type="ECO:0000313" key="5">
    <source>
        <dbReference type="EMBL" id="SMQ63097.1"/>
    </source>
</evidence>
<evidence type="ECO:0000256" key="1">
    <source>
        <dbReference type="ARBA" id="ARBA00022676"/>
    </source>
</evidence>
<feature type="domain" description="Glycosyltransferase subfamily 4-like N-terminal" evidence="4">
    <location>
        <begin position="16"/>
        <end position="187"/>
    </location>
</feature>
<dbReference type="SUPFAM" id="SSF53756">
    <property type="entry name" value="UDP-Glycosyltransferase/glycogen phosphorylase"/>
    <property type="match status" value="1"/>
</dbReference>
<keyword evidence="6" id="KW-1185">Reference proteome</keyword>